<evidence type="ECO:0000313" key="1">
    <source>
        <dbReference type="EMBL" id="EXY91958.1"/>
    </source>
</evidence>
<dbReference type="Proteomes" id="UP000020773">
    <property type="component" value="Unassembled WGS sequence"/>
</dbReference>
<sequence>MIMNGIKDFNAPQYVDIVHPDKGFFGYLLRCKCPKQEDVSGNYIFLDDGIDCYERFPSAKNRREEIRTEWNGRISRYHDIFQGQLYYVNEELIEGFIDFMTCGSNDAVRIFLEKFTAEVRASAIYDALRLKPLYAVSHVCQLTADNRMQWPHIHVLWGIKKN</sequence>
<proteinExistence type="predicted"/>
<comment type="caution">
    <text evidence="1">The sequence shown here is derived from an EMBL/GenBank/DDBJ whole genome shotgun (WGS) entry which is preliminary data.</text>
</comment>
<gene>
    <name evidence="1" type="ORF">M125_1436</name>
</gene>
<reference evidence="1 2" key="1">
    <citation type="submission" date="2014-02" db="EMBL/GenBank/DDBJ databases">
        <authorList>
            <person name="Sears C."/>
            <person name="Carroll K."/>
            <person name="Sack B.R."/>
            <person name="Qadri F."/>
            <person name="Myers L.L."/>
            <person name="Chung G.-T."/>
            <person name="Escheverria P."/>
            <person name="Fraser C.M."/>
            <person name="Sadzewicz L."/>
            <person name="Shefchek K.A."/>
            <person name="Tallon L."/>
            <person name="Das S.P."/>
            <person name="Daugherty S."/>
            <person name="Mongodin E.F."/>
        </authorList>
    </citation>
    <scope>NUCLEOTIDE SEQUENCE [LARGE SCALE GENOMIC DNA]</scope>
    <source>
        <strain evidence="2">3998T(B)3</strain>
    </source>
</reference>
<dbReference type="RefSeq" id="WP_004289344.1">
    <property type="nucleotide sequence ID" value="NZ_JGDB01000027.1"/>
</dbReference>
<name>A0A015W160_BACFG</name>
<organism evidence="1 2">
    <name type="scientific">Bacteroides fragilis str. 3998T(B)3</name>
    <dbReference type="NCBI Taxonomy" id="1339316"/>
    <lineage>
        <taxon>Bacteria</taxon>
        <taxon>Pseudomonadati</taxon>
        <taxon>Bacteroidota</taxon>
        <taxon>Bacteroidia</taxon>
        <taxon>Bacteroidales</taxon>
        <taxon>Bacteroidaceae</taxon>
        <taxon>Bacteroides</taxon>
    </lineage>
</organism>
<accession>A0A015W160</accession>
<dbReference type="EMBL" id="JGDB01000027">
    <property type="protein sequence ID" value="EXY91958.1"/>
    <property type="molecule type" value="Genomic_DNA"/>
</dbReference>
<protein>
    <submittedName>
        <fullName evidence="1">Uncharacterized protein</fullName>
    </submittedName>
</protein>
<dbReference type="AlphaFoldDB" id="A0A015W160"/>
<evidence type="ECO:0000313" key="2">
    <source>
        <dbReference type="Proteomes" id="UP000020773"/>
    </source>
</evidence>
<dbReference type="PATRIC" id="fig|1339316.3.peg.1397"/>
<dbReference type="GeneID" id="99669162"/>